<feature type="region of interest" description="Disordered" evidence="1">
    <location>
        <begin position="187"/>
        <end position="212"/>
    </location>
</feature>
<dbReference type="OrthoDB" id="2678246at2759"/>
<reference evidence="2 3" key="1">
    <citation type="submission" date="2014-04" db="EMBL/GenBank/DDBJ databases">
        <authorList>
            <consortium name="DOE Joint Genome Institute"/>
            <person name="Kuo A."/>
            <person name="Kohler A."/>
            <person name="Jargeat P."/>
            <person name="Nagy L.G."/>
            <person name="Floudas D."/>
            <person name="Copeland A."/>
            <person name="Barry K.W."/>
            <person name="Cichocki N."/>
            <person name="Veneault-Fourrey C."/>
            <person name="LaButti K."/>
            <person name="Lindquist E.A."/>
            <person name="Lipzen A."/>
            <person name="Lundell T."/>
            <person name="Morin E."/>
            <person name="Murat C."/>
            <person name="Sun H."/>
            <person name="Tunlid A."/>
            <person name="Henrissat B."/>
            <person name="Grigoriev I.V."/>
            <person name="Hibbett D.S."/>
            <person name="Martin F."/>
            <person name="Nordberg H.P."/>
            <person name="Cantor M.N."/>
            <person name="Hua S.X."/>
        </authorList>
    </citation>
    <scope>NUCLEOTIDE SEQUENCE [LARGE SCALE GENOMIC DNA]</scope>
    <source>
        <strain evidence="2 3">Ve08.2h10</strain>
    </source>
</reference>
<proteinExistence type="predicted"/>
<dbReference type="EMBL" id="KN827608">
    <property type="protein sequence ID" value="KIK76218.1"/>
    <property type="molecule type" value="Genomic_DNA"/>
</dbReference>
<reference evidence="3" key="2">
    <citation type="submission" date="2015-01" db="EMBL/GenBank/DDBJ databases">
        <title>Evolutionary Origins and Diversification of the Mycorrhizal Mutualists.</title>
        <authorList>
            <consortium name="DOE Joint Genome Institute"/>
            <consortium name="Mycorrhizal Genomics Consortium"/>
            <person name="Kohler A."/>
            <person name="Kuo A."/>
            <person name="Nagy L.G."/>
            <person name="Floudas D."/>
            <person name="Copeland A."/>
            <person name="Barry K.W."/>
            <person name="Cichocki N."/>
            <person name="Veneault-Fourrey C."/>
            <person name="LaButti K."/>
            <person name="Lindquist E.A."/>
            <person name="Lipzen A."/>
            <person name="Lundell T."/>
            <person name="Morin E."/>
            <person name="Murat C."/>
            <person name="Riley R."/>
            <person name="Ohm R."/>
            <person name="Sun H."/>
            <person name="Tunlid A."/>
            <person name="Henrissat B."/>
            <person name="Grigoriev I.V."/>
            <person name="Hibbett D.S."/>
            <person name="Martin F."/>
        </authorList>
    </citation>
    <scope>NUCLEOTIDE SEQUENCE [LARGE SCALE GENOMIC DNA]</scope>
    <source>
        <strain evidence="3">Ve08.2h10</strain>
    </source>
</reference>
<feature type="compositionally biased region" description="Polar residues" evidence="1">
    <location>
        <begin position="202"/>
        <end position="212"/>
    </location>
</feature>
<evidence type="ECO:0000256" key="1">
    <source>
        <dbReference type="SAM" id="MobiDB-lite"/>
    </source>
</evidence>
<accession>A0A0D0CLP7</accession>
<evidence type="ECO:0000313" key="3">
    <source>
        <dbReference type="Proteomes" id="UP000054538"/>
    </source>
</evidence>
<dbReference type="STRING" id="930991.A0A0D0CLP7"/>
<dbReference type="HOGENOM" id="CLU_041175_1_0_1"/>
<dbReference type="InParanoid" id="A0A0D0CLP7"/>
<organism evidence="2 3">
    <name type="scientific">Paxillus rubicundulus Ve08.2h10</name>
    <dbReference type="NCBI Taxonomy" id="930991"/>
    <lineage>
        <taxon>Eukaryota</taxon>
        <taxon>Fungi</taxon>
        <taxon>Dikarya</taxon>
        <taxon>Basidiomycota</taxon>
        <taxon>Agaricomycotina</taxon>
        <taxon>Agaricomycetes</taxon>
        <taxon>Agaricomycetidae</taxon>
        <taxon>Boletales</taxon>
        <taxon>Paxilineae</taxon>
        <taxon>Paxillaceae</taxon>
        <taxon>Paxillus</taxon>
    </lineage>
</organism>
<gene>
    <name evidence="2" type="ORF">PAXRUDRAFT_170594</name>
</gene>
<dbReference type="AlphaFoldDB" id="A0A0D0CLP7"/>
<dbReference type="Proteomes" id="UP000054538">
    <property type="component" value="Unassembled WGS sequence"/>
</dbReference>
<sequence length="309" mass="33117">MSGRGHGTSSKDETHTASSRATLHVTWEMDMSTGRTSKLLTWLIDHPVDCIVVFSDDKSAPCPQGKPSGRTKQDTCAVITEVIFKDDADWGQAFSTYPEKFTKVIQDCLSTLKKNYCDQAVKFMQTGNGVTLDAEGHSSLLQVVEKEFPWYSDLHGLWKGIPLYTPKSIINSTPGASQDTRLLALVQSKKSSDASSSDPPIHTNTTCTGAASESQTILPPALTAPPTLLSGPAVLPSGFTVPSGPPPPHMSSCHPVWFCCPPAPTGMPTLSATEPCSGGGSRKRKQHAEAPFEDEPFVCVATVNHMTMA</sequence>
<protein>
    <submittedName>
        <fullName evidence="2">Uncharacterized protein</fullName>
    </submittedName>
</protein>
<evidence type="ECO:0000313" key="2">
    <source>
        <dbReference type="EMBL" id="KIK76218.1"/>
    </source>
</evidence>
<keyword evidence="3" id="KW-1185">Reference proteome</keyword>
<name>A0A0D0CLP7_9AGAM</name>